<dbReference type="PANTHER" id="PTHR30354">
    <property type="entry name" value="GNT FAMILY GLUCONATE TRANSPORTER"/>
    <property type="match status" value="1"/>
</dbReference>
<dbReference type="RefSeq" id="WP_104956601.1">
    <property type="nucleotide sequence ID" value="NZ_CP026377.1"/>
</dbReference>
<reference evidence="2 3" key="1">
    <citation type="submission" date="2018-01" db="EMBL/GenBank/DDBJ databases">
        <title>Complete and assembled Genome of Pantoea gaviniae DSM22758T.</title>
        <authorList>
            <person name="Stevens M.J.A."/>
            <person name="Zurfluh K."/>
            <person name="Stephan R."/>
        </authorList>
    </citation>
    <scope>NUCLEOTIDE SEQUENCE [LARGE SCALE GENOMIC DNA]</scope>
    <source>
        <strain evidence="2 3">DSM 22758</strain>
    </source>
</reference>
<dbReference type="GO" id="GO:0005886">
    <property type="term" value="C:plasma membrane"/>
    <property type="evidence" value="ECO:0007669"/>
    <property type="project" value="TreeGrafter"/>
</dbReference>
<dbReference type="AlphaFoldDB" id="A0A1X1DNG3"/>
<feature type="transmembrane region" description="Helical" evidence="1">
    <location>
        <begin position="6"/>
        <end position="23"/>
    </location>
</feature>
<feature type="transmembrane region" description="Helical" evidence="1">
    <location>
        <begin position="259"/>
        <end position="281"/>
    </location>
</feature>
<feature type="transmembrane region" description="Helical" evidence="1">
    <location>
        <begin position="385"/>
        <end position="408"/>
    </location>
</feature>
<proteinExistence type="predicted"/>
<gene>
    <name evidence="2" type="ORF">C2E15_06220</name>
</gene>
<dbReference type="NCBIfam" id="TIGR00791">
    <property type="entry name" value="gntP"/>
    <property type="match status" value="1"/>
</dbReference>
<protein>
    <submittedName>
        <fullName evidence="2">D-serine transporter DsdX</fullName>
    </submittedName>
</protein>
<dbReference type="InterPro" id="IPR003474">
    <property type="entry name" value="Glcn_transporter"/>
</dbReference>
<dbReference type="OrthoDB" id="9787129at2"/>
<dbReference type="EMBL" id="CP026377">
    <property type="protein sequence ID" value="AUX92719.1"/>
    <property type="molecule type" value="Genomic_DNA"/>
</dbReference>
<dbReference type="GO" id="GO:0015128">
    <property type="term" value="F:gluconate transmembrane transporter activity"/>
    <property type="evidence" value="ECO:0007669"/>
    <property type="project" value="InterPro"/>
</dbReference>
<feature type="transmembrane region" description="Helical" evidence="1">
    <location>
        <begin position="420"/>
        <end position="444"/>
    </location>
</feature>
<feature type="transmembrane region" description="Helical" evidence="1">
    <location>
        <begin position="30"/>
        <end position="46"/>
    </location>
</feature>
<keyword evidence="1" id="KW-1133">Transmembrane helix</keyword>
<feature type="transmembrane region" description="Helical" evidence="1">
    <location>
        <begin position="301"/>
        <end position="322"/>
    </location>
</feature>
<name>A0A1X1DNG3_9GAMM</name>
<feature type="transmembrane region" description="Helical" evidence="1">
    <location>
        <begin position="178"/>
        <end position="201"/>
    </location>
</feature>
<feature type="transmembrane region" description="Helical" evidence="1">
    <location>
        <begin position="229"/>
        <end position="247"/>
    </location>
</feature>
<dbReference type="PIRSF" id="PIRSF002746">
    <property type="entry name" value="Gluconate_transporter"/>
    <property type="match status" value="1"/>
</dbReference>
<keyword evidence="1" id="KW-0472">Membrane</keyword>
<sequence length="445" mass="46021">MPTPYWTGAVLLASIAIIVIAIVKCRLHPFLALLLASFFVGALTGMDPQRMATAIENGIGGTLGFLAAVIGLGSLLGKLMETSGAAERIGLALLKCRWLSTDVVMVLMGLICGITLFVEVGVVLLIPLAFSIARQTHTSLLKLTVPLCTALMAVHCVVPPHPAALFVTEKLGADVGRVIMGGLLVALVASLVGGCLFLTLAGKRLPFRAVPAAFSDVTARVKQTLPSPGASLGAIFLPVALMLMKTLSQIALPAQSAAAHLLAFFGNPVTALFIAVLVAGYTLGLRRNETMTSLLGKTESGFSAVANILLIIGAGGAFNTVLKESGLAQSLAQILCGLHMHPVLLAWLVALILHAAVGSATVAMMGAAGIVGPMLPLYPGVSPEIMVIAIGSGAIGCTIVTDSLFWLVKQYCGATLSETFRYYTSATLIASVAALGCTFLLSMFL</sequence>
<accession>A0A1X1DNG3</accession>
<keyword evidence="3" id="KW-1185">Reference proteome</keyword>
<evidence type="ECO:0000313" key="2">
    <source>
        <dbReference type="EMBL" id="AUX92719.1"/>
    </source>
</evidence>
<dbReference type="PANTHER" id="PTHR30354:SF6">
    <property type="entry name" value="D-SERINE TRANSPORTER DSDX"/>
    <property type="match status" value="1"/>
</dbReference>
<feature type="transmembrane region" description="Helical" evidence="1">
    <location>
        <begin position="58"/>
        <end position="77"/>
    </location>
</feature>
<dbReference type="Pfam" id="PF02447">
    <property type="entry name" value="GntP_permease"/>
    <property type="match status" value="1"/>
</dbReference>
<feature type="transmembrane region" description="Helical" evidence="1">
    <location>
        <begin position="143"/>
        <end position="166"/>
    </location>
</feature>
<dbReference type="KEGG" id="pgz:C2E15_06220"/>
<evidence type="ECO:0000313" key="3">
    <source>
        <dbReference type="Proteomes" id="UP000238365"/>
    </source>
</evidence>
<feature type="transmembrane region" description="Helical" evidence="1">
    <location>
        <begin position="98"/>
        <end position="131"/>
    </location>
</feature>
<dbReference type="NCBIfam" id="NF007395">
    <property type="entry name" value="PRK09921.1"/>
    <property type="match status" value="1"/>
</dbReference>
<keyword evidence="1" id="KW-0812">Transmembrane</keyword>
<evidence type="ECO:0000256" key="1">
    <source>
        <dbReference type="SAM" id="Phobius"/>
    </source>
</evidence>
<feature type="transmembrane region" description="Helical" evidence="1">
    <location>
        <begin position="343"/>
        <end position="365"/>
    </location>
</feature>
<organism evidence="2 3">
    <name type="scientific">Mixta gaviniae</name>
    <dbReference type="NCBI Taxonomy" id="665914"/>
    <lineage>
        <taxon>Bacteria</taxon>
        <taxon>Pseudomonadati</taxon>
        <taxon>Pseudomonadota</taxon>
        <taxon>Gammaproteobacteria</taxon>
        <taxon>Enterobacterales</taxon>
        <taxon>Erwiniaceae</taxon>
        <taxon>Mixta</taxon>
    </lineage>
</organism>
<dbReference type="Proteomes" id="UP000238365">
    <property type="component" value="Chromosome"/>
</dbReference>